<feature type="transmembrane region" description="Helical" evidence="1">
    <location>
        <begin position="143"/>
        <end position="161"/>
    </location>
</feature>
<keyword evidence="1" id="KW-0812">Transmembrane</keyword>
<organism evidence="2 3">
    <name type="scientific">Strongyloides stercoralis</name>
    <name type="common">Threadworm</name>
    <dbReference type="NCBI Taxonomy" id="6248"/>
    <lineage>
        <taxon>Eukaryota</taxon>
        <taxon>Metazoa</taxon>
        <taxon>Ecdysozoa</taxon>
        <taxon>Nematoda</taxon>
        <taxon>Chromadorea</taxon>
        <taxon>Rhabditida</taxon>
        <taxon>Tylenchina</taxon>
        <taxon>Panagrolaimomorpha</taxon>
        <taxon>Strongyloidoidea</taxon>
        <taxon>Strongyloididae</taxon>
        <taxon>Strongyloides</taxon>
    </lineage>
</organism>
<keyword evidence="1" id="KW-0472">Membrane</keyword>
<feature type="transmembrane region" description="Helical" evidence="1">
    <location>
        <begin position="234"/>
        <end position="254"/>
    </location>
</feature>
<keyword evidence="1" id="KW-1133">Transmembrane helix</keyword>
<feature type="transmembrane region" description="Helical" evidence="1">
    <location>
        <begin position="481"/>
        <end position="501"/>
    </location>
</feature>
<feature type="transmembrane region" description="Helical" evidence="1">
    <location>
        <begin position="70"/>
        <end position="88"/>
    </location>
</feature>
<feature type="transmembrane region" description="Helical" evidence="1">
    <location>
        <begin position="26"/>
        <end position="50"/>
    </location>
</feature>
<reference evidence="3" key="1">
    <citation type="submission" date="2024-02" db="UniProtKB">
        <authorList>
            <consortium name="WormBaseParasite"/>
        </authorList>
    </citation>
    <scope>IDENTIFICATION</scope>
</reference>
<evidence type="ECO:0000313" key="2">
    <source>
        <dbReference type="Proteomes" id="UP000035681"/>
    </source>
</evidence>
<sequence>MSVTQSYNENTDYKIPLTESEVTINVYISIFVFILNNISMLFQSIVLYIFLRKPTILENIAYKIQMNIGICILIQEIIYMISGISGILNKKLSYIPDLILGGFMQGCFLSMISFISLLTLNAFDVFYDRRLFPNINRENFFKYCLYGCYIWGVIVIIFYSIPNFSLTFSLTTLSYRYRADTEDFIIGFEIENKFVISFLTISFFIYICIIVKIFKNRRLNYGIASQKSFYWSDVKFVIQTISNFIFFVVIEFLWKYEEALLSDSRYSKIAINILLILNNSNNTILITIMISIFFLLEIKCKISKNCHNYIIFINMNSTTTNKNLLDLNDFLTEEDLILKKRQLLKNTSHKLQISIGICLLIQEIAYITGSLAGIFNFRIHIIPDVILGALLEGALFTIISLIFLLTLNAFDVFYKKKFFINICRKKFFKYGNIICFIWGGIITIFYTLPKFSLRYSLYYLGYEFQKDNDSNNFGIEFESKFIITFLSFSFLIYISIIIKICKMRRWNKKSKKATFIWSDVKFIVYTLFNFFFYILCEFLWQSGQYFLPDSRYTGISINTFFRMNSCINILIITFMIVDIKKEITSLLFRNNENKTTLLSIKKKTIVVSNNLKN</sequence>
<feature type="transmembrane region" description="Helical" evidence="1">
    <location>
        <begin position="269"/>
        <end position="296"/>
    </location>
</feature>
<feature type="transmembrane region" description="Helical" evidence="1">
    <location>
        <begin position="427"/>
        <end position="448"/>
    </location>
</feature>
<feature type="transmembrane region" description="Helical" evidence="1">
    <location>
        <begin position="194"/>
        <end position="214"/>
    </location>
</feature>
<proteinExistence type="predicted"/>
<feature type="transmembrane region" description="Helical" evidence="1">
    <location>
        <begin position="560"/>
        <end position="579"/>
    </location>
</feature>
<feature type="transmembrane region" description="Helical" evidence="1">
    <location>
        <begin position="522"/>
        <end position="540"/>
    </location>
</feature>
<keyword evidence="2" id="KW-1185">Reference proteome</keyword>
<dbReference type="AlphaFoldDB" id="A0AAF5CUU0"/>
<dbReference type="Proteomes" id="UP000035681">
    <property type="component" value="Unplaced"/>
</dbReference>
<feature type="transmembrane region" description="Helical" evidence="1">
    <location>
        <begin position="385"/>
        <end position="407"/>
    </location>
</feature>
<name>A0AAF5CUU0_STRER</name>
<protein>
    <submittedName>
        <fullName evidence="3">7TM GPCR serpentine receptor class x (Srx) domain-containing protein</fullName>
    </submittedName>
</protein>
<evidence type="ECO:0000313" key="3">
    <source>
        <dbReference type="WBParaSite" id="TCONS_00002137.p1"/>
    </source>
</evidence>
<feature type="transmembrane region" description="Helical" evidence="1">
    <location>
        <begin position="100"/>
        <end position="123"/>
    </location>
</feature>
<evidence type="ECO:0000256" key="1">
    <source>
        <dbReference type="SAM" id="Phobius"/>
    </source>
</evidence>
<dbReference type="WBParaSite" id="TCONS_00002137.p1">
    <property type="protein sequence ID" value="TCONS_00002137.p1"/>
    <property type="gene ID" value="XLOC_002034"/>
</dbReference>
<accession>A0AAF5CUU0</accession>
<feature type="transmembrane region" description="Helical" evidence="1">
    <location>
        <begin position="351"/>
        <end position="379"/>
    </location>
</feature>